<comment type="caution">
    <text evidence="1">The sequence shown here is derived from an EMBL/GenBank/DDBJ whole genome shotgun (WGS) entry which is preliminary data.</text>
</comment>
<gene>
    <name evidence="1" type="ORF">EZS27_030797</name>
</gene>
<dbReference type="Gene3D" id="1.25.40.810">
    <property type="entry name" value="UpxZ"/>
    <property type="match status" value="1"/>
</dbReference>
<dbReference type="InterPro" id="IPR010570">
    <property type="entry name" value="UpxZ_fam"/>
</dbReference>
<protein>
    <submittedName>
        <fullName evidence="1">Uncharacterized protein</fullName>
    </submittedName>
</protein>
<accession>A0A5J4QDT3</accession>
<organism evidence="1">
    <name type="scientific">termite gut metagenome</name>
    <dbReference type="NCBI Taxonomy" id="433724"/>
    <lineage>
        <taxon>unclassified sequences</taxon>
        <taxon>metagenomes</taxon>
        <taxon>organismal metagenomes</taxon>
    </lineage>
</organism>
<evidence type="ECO:0000313" key="1">
    <source>
        <dbReference type="EMBL" id="KAA6319289.1"/>
    </source>
</evidence>
<name>A0A5J4QDT3_9ZZZZ</name>
<dbReference type="Pfam" id="PF06603">
    <property type="entry name" value="UpxZ"/>
    <property type="match status" value="1"/>
</dbReference>
<proteinExistence type="predicted"/>
<feature type="non-terminal residue" evidence="1">
    <location>
        <position position="63"/>
    </location>
</feature>
<dbReference type="AlphaFoldDB" id="A0A5J4QDT3"/>
<dbReference type="InterPro" id="IPR038533">
    <property type="entry name" value="UpxZ_sf"/>
</dbReference>
<sequence>MSGLTTQIRELQRLTHELLYLGTDGSAVYSDRFCQLNEDVLKCSDALLELRSENPEEEAHICS</sequence>
<reference evidence="1" key="1">
    <citation type="submission" date="2019-03" db="EMBL/GenBank/DDBJ databases">
        <title>Single cell metagenomics reveals metabolic interactions within the superorganism composed of flagellate Streblomastix strix and complex community of Bacteroidetes bacteria on its surface.</title>
        <authorList>
            <person name="Treitli S.C."/>
            <person name="Kolisko M."/>
            <person name="Husnik F."/>
            <person name="Keeling P."/>
            <person name="Hampl V."/>
        </authorList>
    </citation>
    <scope>NUCLEOTIDE SEQUENCE</scope>
    <source>
        <strain evidence="1">STM</strain>
    </source>
</reference>
<dbReference type="EMBL" id="SNRY01003927">
    <property type="protein sequence ID" value="KAA6319289.1"/>
    <property type="molecule type" value="Genomic_DNA"/>
</dbReference>